<dbReference type="InterPro" id="IPR039426">
    <property type="entry name" value="TonB-dep_rcpt-like"/>
</dbReference>
<dbReference type="InterPro" id="IPR037066">
    <property type="entry name" value="Plug_dom_sf"/>
</dbReference>
<dbReference type="Pfam" id="PF13715">
    <property type="entry name" value="CarbopepD_reg_2"/>
    <property type="match status" value="1"/>
</dbReference>
<dbReference type="GO" id="GO:0044718">
    <property type="term" value="P:siderophore transmembrane transport"/>
    <property type="evidence" value="ECO:0007669"/>
    <property type="project" value="TreeGrafter"/>
</dbReference>
<dbReference type="NCBIfam" id="TIGR04056">
    <property type="entry name" value="OMP_RagA_SusC"/>
    <property type="match status" value="1"/>
</dbReference>
<dbReference type="Gene3D" id="2.60.40.1120">
    <property type="entry name" value="Carboxypeptidase-like, regulatory domain"/>
    <property type="match status" value="1"/>
</dbReference>
<reference evidence="5 6" key="1">
    <citation type="journal article" date="2019" name="Nat. Med.">
        <title>A library of human gut bacterial isolates paired with longitudinal multiomics data enables mechanistic microbiome research.</title>
        <authorList>
            <person name="Poyet M."/>
            <person name="Groussin M."/>
            <person name="Gibbons S.M."/>
            <person name="Avila-Pacheco J."/>
            <person name="Jiang X."/>
            <person name="Kearney S.M."/>
            <person name="Perrotta A.R."/>
            <person name="Berdy B."/>
            <person name="Zhao S."/>
            <person name="Lieberman T.D."/>
            <person name="Swanson P.K."/>
            <person name="Smith M."/>
            <person name="Roesemann S."/>
            <person name="Alexander J.E."/>
            <person name="Rich S.A."/>
            <person name="Livny J."/>
            <person name="Vlamakis H."/>
            <person name="Clish C."/>
            <person name="Bullock K."/>
            <person name="Deik A."/>
            <person name="Scott J."/>
            <person name="Pierce K.A."/>
            <person name="Xavier R.J."/>
            <person name="Alm E.J."/>
        </authorList>
    </citation>
    <scope>NUCLEOTIDE SEQUENCE [LARGE SCALE GENOMIC DNA]</scope>
    <source>
        <strain evidence="5 6">BIOML-A163</strain>
    </source>
</reference>
<dbReference type="GO" id="GO:0009279">
    <property type="term" value="C:cell outer membrane"/>
    <property type="evidence" value="ECO:0007669"/>
    <property type="project" value="UniProtKB-SubCell"/>
</dbReference>
<evidence type="ECO:0000259" key="4">
    <source>
        <dbReference type="Pfam" id="PF07715"/>
    </source>
</evidence>
<evidence type="ECO:0000313" key="5">
    <source>
        <dbReference type="EMBL" id="KAA3940714.1"/>
    </source>
</evidence>
<keyword evidence="2" id="KW-0813">Transport</keyword>
<comment type="similarity">
    <text evidence="2">Belongs to the TonB-dependent receptor family.</text>
</comment>
<proteinExistence type="inferred from homology"/>
<dbReference type="SUPFAM" id="SSF56935">
    <property type="entry name" value="Porins"/>
    <property type="match status" value="1"/>
</dbReference>
<organism evidence="5 6">
    <name type="scientific">Bacteroides ovatus</name>
    <dbReference type="NCBI Taxonomy" id="28116"/>
    <lineage>
        <taxon>Bacteria</taxon>
        <taxon>Pseudomonadati</taxon>
        <taxon>Bacteroidota</taxon>
        <taxon>Bacteroidia</taxon>
        <taxon>Bacteroidales</taxon>
        <taxon>Bacteroidaceae</taxon>
        <taxon>Bacteroides</taxon>
    </lineage>
</organism>
<accession>A0A5M5BZJ4</accession>
<dbReference type="InterPro" id="IPR008969">
    <property type="entry name" value="CarboxyPept-like_regulatory"/>
</dbReference>
<evidence type="ECO:0000313" key="6">
    <source>
        <dbReference type="Proteomes" id="UP000323717"/>
    </source>
</evidence>
<dbReference type="PANTHER" id="PTHR30069:SF29">
    <property type="entry name" value="HEMOGLOBIN AND HEMOGLOBIN-HAPTOGLOBIN-BINDING PROTEIN 1-RELATED"/>
    <property type="match status" value="1"/>
</dbReference>
<comment type="caution">
    <text evidence="5">The sequence shown here is derived from an EMBL/GenBank/DDBJ whole genome shotgun (WGS) entry which is preliminary data.</text>
</comment>
<feature type="domain" description="TonB-dependent receptor plug" evidence="4">
    <location>
        <begin position="126"/>
        <end position="231"/>
    </location>
</feature>
<feature type="chain" id="PRO_5024290904" evidence="3">
    <location>
        <begin position="17"/>
        <end position="371"/>
    </location>
</feature>
<dbReference type="PANTHER" id="PTHR30069">
    <property type="entry name" value="TONB-DEPENDENT OUTER MEMBRANE RECEPTOR"/>
    <property type="match status" value="1"/>
</dbReference>
<evidence type="ECO:0000256" key="2">
    <source>
        <dbReference type="PROSITE-ProRule" id="PRU01360"/>
    </source>
</evidence>
<comment type="subcellular location">
    <subcellularLocation>
        <location evidence="2">Cell outer membrane</location>
        <topology evidence="2">Multi-pass membrane protein</topology>
    </subcellularLocation>
</comment>
<keyword evidence="1 3" id="KW-0732">Signal</keyword>
<dbReference type="EMBL" id="VWLE01000485">
    <property type="protein sequence ID" value="KAA3940714.1"/>
    <property type="molecule type" value="Genomic_DNA"/>
</dbReference>
<dbReference type="FunFam" id="2.170.130.10:FF:000008">
    <property type="entry name" value="SusC/RagA family TonB-linked outer membrane protein"/>
    <property type="match status" value="1"/>
</dbReference>
<dbReference type="PROSITE" id="PS52016">
    <property type="entry name" value="TONB_DEPENDENT_REC_3"/>
    <property type="match status" value="1"/>
</dbReference>
<keyword evidence="2" id="KW-0998">Cell outer membrane</keyword>
<dbReference type="Pfam" id="PF07715">
    <property type="entry name" value="Plug"/>
    <property type="match status" value="1"/>
</dbReference>
<keyword evidence="2" id="KW-0472">Membrane</keyword>
<feature type="signal peptide" evidence="3">
    <location>
        <begin position="1"/>
        <end position="16"/>
    </location>
</feature>
<keyword evidence="2" id="KW-1134">Transmembrane beta strand</keyword>
<dbReference type="NCBIfam" id="TIGR04057">
    <property type="entry name" value="SusC_RagA_signa"/>
    <property type="match status" value="1"/>
</dbReference>
<sequence>MAVVSCIALLSMCAFGGMVVYPTPAMAIVAQSPTIKVRGQVIDEQGEPMPGATVKIKGGPGGTVTDLDGNFQLEVPGNTILLISYVGFKEREVAVRNRAIIESIQLQADNKMLDQVVVVGYGTQKKSDLTGSVAVVDAEALKQTSNSNISTMLEGKVSGVQITSDGQPGADPTVRIRGVGSFGDTSPLYVIDGVPMGTSIRDFSSNDIETIQVLKDASAAAIYGSRAANGVIIITTKRGQKDQPLKVDYNGYFGVDNIPKDVYDVMNADQYSQYLGQAAANSNTPLPTGYKLDSQTGKYHFQDDTNTNWFDEVFKTGIRQNHNVNLSGGGAHNTYNISLDYFNQKGTLEGAGPNYERYTARVNNTMEPKFI</sequence>
<feature type="non-terminal residue" evidence="5">
    <location>
        <position position="371"/>
    </location>
</feature>
<dbReference type="Proteomes" id="UP000323717">
    <property type="component" value="Unassembled WGS sequence"/>
</dbReference>
<evidence type="ECO:0000256" key="1">
    <source>
        <dbReference type="ARBA" id="ARBA00022729"/>
    </source>
</evidence>
<dbReference type="Gene3D" id="2.170.130.10">
    <property type="entry name" value="TonB-dependent receptor, plug domain"/>
    <property type="match status" value="1"/>
</dbReference>
<dbReference type="SUPFAM" id="SSF49464">
    <property type="entry name" value="Carboxypeptidase regulatory domain-like"/>
    <property type="match status" value="1"/>
</dbReference>
<name>A0A5M5BZJ4_BACOV</name>
<keyword evidence="2" id="KW-0812">Transmembrane</keyword>
<dbReference type="InterPro" id="IPR023996">
    <property type="entry name" value="TonB-dep_OMP_SusC/RagA"/>
</dbReference>
<dbReference type="GO" id="GO:0015344">
    <property type="term" value="F:siderophore uptake transmembrane transporter activity"/>
    <property type="evidence" value="ECO:0007669"/>
    <property type="project" value="TreeGrafter"/>
</dbReference>
<dbReference type="InterPro" id="IPR023997">
    <property type="entry name" value="TonB-dep_OMP_SusC/RagA_CS"/>
</dbReference>
<dbReference type="InterPro" id="IPR012910">
    <property type="entry name" value="Plug_dom"/>
</dbReference>
<evidence type="ECO:0000256" key="3">
    <source>
        <dbReference type="SAM" id="SignalP"/>
    </source>
</evidence>
<dbReference type="AlphaFoldDB" id="A0A5M5BZJ4"/>
<dbReference type="FunFam" id="2.60.40.1120:FF:000003">
    <property type="entry name" value="Outer membrane protein Omp121"/>
    <property type="match status" value="1"/>
</dbReference>
<gene>
    <name evidence="5" type="ORF">F3D71_23435</name>
</gene>
<protein>
    <submittedName>
        <fullName evidence="5">SusC/RagA family TonB-linked outer membrane protein</fullName>
    </submittedName>
</protein>